<name>A0ABN8IIJ5_9NEOP</name>
<evidence type="ECO:0000313" key="4">
    <source>
        <dbReference type="EMBL" id="CAH2058368.1"/>
    </source>
</evidence>
<protein>
    <recommendedName>
        <fullName evidence="3">Peptidase S1 domain-containing protein</fullName>
    </recommendedName>
</protein>
<gene>
    <name evidence="4" type="ORF">IPOD504_LOCUS10562</name>
</gene>
<reference evidence="4" key="1">
    <citation type="submission" date="2022-03" db="EMBL/GenBank/DDBJ databases">
        <authorList>
            <person name="Martin H S."/>
        </authorList>
    </citation>
    <scope>NUCLEOTIDE SEQUENCE</scope>
</reference>
<feature type="domain" description="Peptidase S1" evidence="3">
    <location>
        <begin position="51"/>
        <end position="275"/>
    </location>
</feature>
<feature type="non-terminal residue" evidence="4">
    <location>
        <position position="1"/>
    </location>
</feature>
<organism evidence="4 5">
    <name type="scientific">Iphiclides podalirius</name>
    <name type="common">scarce swallowtail</name>
    <dbReference type="NCBI Taxonomy" id="110791"/>
    <lineage>
        <taxon>Eukaryota</taxon>
        <taxon>Metazoa</taxon>
        <taxon>Ecdysozoa</taxon>
        <taxon>Arthropoda</taxon>
        <taxon>Hexapoda</taxon>
        <taxon>Insecta</taxon>
        <taxon>Pterygota</taxon>
        <taxon>Neoptera</taxon>
        <taxon>Endopterygota</taxon>
        <taxon>Lepidoptera</taxon>
        <taxon>Glossata</taxon>
        <taxon>Ditrysia</taxon>
        <taxon>Papilionoidea</taxon>
        <taxon>Papilionidae</taxon>
        <taxon>Papilioninae</taxon>
        <taxon>Iphiclides</taxon>
    </lineage>
</organism>
<feature type="chain" id="PRO_5046609675" description="Peptidase S1 domain-containing protein" evidence="2">
    <location>
        <begin position="22"/>
        <end position="434"/>
    </location>
</feature>
<evidence type="ECO:0000256" key="1">
    <source>
        <dbReference type="ARBA" id="ARBA00023157"/>
    </source>
</evidence>
<dbReference type="InterPro" id="IPR001254">
    <property type="entry name" value="Trypsin_dom"/>
</dbReference>
<keyword evidence="2" id="KW-0732">Signal</keyword>
<accession>A0ABN8IIJ5</accession>
<keyword evidence="1" id="KW-1015">Disulfide bond</keyword>
<dbReference type="SUPFAM" id="SSF50494">
    <property type="entry name" value="Trypsin-like serine proteases"/>
    <property type="match status" value="1"/>
</dbReference>
<feature type="signal peptide" evidence="2">
    <location>
        <begin position="1"/>
        <end position="21"/>
    </location>
</feature>
<keyword evidence="5" id="KW-1185">Reference proteome</keyword>
<dbReference type="InterPro" id="IPR009003">
    <property type="entry name" value="Peptidase_S1_PA"/>
</dbReference>
<dbReference type="Proteomes" id="UP000837857">
    <property type="component" value="Chromosome 25"/>
</dbReference>
<dbReference type="PROSITE" id="PS50240">
    <property type="entry name" value="TRYPSIN_DOM"/>
    <property type="match status" value="1"/>
</dbReference>
<dbReference type="EMBL" id="OW152837">
    <property type="protein sequence ID" value="CAH2058368.1"/>
    <property type="molecule type" value="Genomic_DNA"/>
</dbReference>
<evidence type="ECO:0000313" key="5">
    <source>
        <dbReference type="Proteomes" id="UP000837857"/>
    </source>
</evidence>
<evidence type="ECO:0000256" key="2">
    <source>
        <dbReference type="SAM" id="SignalP"/>
    </source>
</evidence>
<dbReference type="Gene3D" id="2.40.10.10">
    <property type="entry name" value="Trypsin-like serine proteases"/>
    <property type="match status" value="1"/>
</dbReference>
<dbReference type="InterPro" id="IPR043504">
    <property type="entry name" value="Peptidase_S1_PA_chymotrypsin"/>
</dbReference>
<dbReference type="PANTHER" id="PTHR24253">
    <property type="entry name" value="TRANSMEMBRANE PROTEASE SERINE"/>
    <property type="match status" value="1"/>
</dbReference>
<evidence type="ECO:0000259" key="3">
    <source>
        <dbReference type="PROSITE" id="PS50240"/>
    </source>
</evidence>
<proteinExistence type="predicted"/>
<dbReference type="SMART" id="SM00020">
    <property type="entry name" value="Tryp_SPc"/>
    <property type="match status" value="1"/>
</dbReference>
<sequence length="434" mass="49445">MVGKIIHVCILSVLAVPRVSASFPAGIINKSTNVTKKLINKCGIDKSRTPDVGDGEVYIEEYPWFGVLVYPLKGELTSSPVILITKQLVLGAAIEIANLPKIDFRARSKVILGHNCTGPRIKVRDYTYHPDFLKSTFSSLVLIQLDVGVLRQDLRPICPPPDRIHKPHFYAVSLPEDCMSSKINVYKMTYVDNKECKTFYRRSGLDIQSVWPKYTVCAKALGGGECLWQSGVFLVVKQDGRWMLVGFGVHGPGCESPARFLDYGMYHQWVRTNIERIGTPAITRVAPNEIIMRRRMSNVQRFGPCDPEEKIVEIYTDHTAIMPEVPKPRTAIYNFTILARYEYSCIVFRGDQDGKVQPTIHLKRLCLATRPSCYQFSTLQIDFEVHMKYFGKVEYHVNVYGEPLRVLDTKRMNVFSNLNEIRPNISATYTIYKY</sequence>